<proteinExistence type="predicted"/>
<evidence type="ECO:0008006" key="5">
    <source>
        <dbReference type="Google" id="ProtNLM"/>
    </source>
</evidence>
<evidence type="ECO:0000313" key="3">
    <source>
        <dbReference type="EMBL" id="MFB9690306.1"/>
    </source>
</evidence>
<evidence type="ECO:0000256" key="2">
    <source>
        <dbReference type="SAM" id="SignalP"/>
    </source>
</evidence>
<gene>
    <name evidence="3" type="ORF">ACFFTO_39555</name>
</gene>
<accession>A0ABV5UFY5</accession>
<keyword evidence="2" id="KW-0732">Signal</keyword>
<organism evidence="3 4">
    <name type="scientific">Amycolatopsis plumensis</name>
    <dbReference type="NCBI Taxonomy" id="236508"/>
    <lineage>
        <taxon>Bacteria</taxon>
        <taxon>Bacillati</taxon>
        <taxon>Actinomycetota</taxon>
        <taxon>Actinomycetes</taxon>
        <taxon>Pseudonocardiales</taxon>
        <taxon>Pseudonocardiaceae</taxon>
        <taxon>Amycolatopsis</taxon>
    </lineage>
</organism>
<dbReference type="EMBL" id="JBHMBK010000050">
    <property type="protein sequence ID" value="MFB9690306.1"/>
    <property type="molecule type" value="Genomic_DNA"/>
</dbReference>
<keyword evidence="4" id="KW-1185">Reference proteome</keyword>
<feature type="signal peptide" evidence="2">
    <location>
        <begin position="1"/>
        <end position="22"/>
    </location>
</feature>
<dbReference type="Gene3D" id="3.40.50.2300">
    <property type="match status" value="1"/>
</dbReference>
<dbReference type="Proteomes" id="UP001589535">
    <property type="component" value="Unassembled WGS sequence"/>
</dbReference>
<reference evidence="3 4" key="1">
    <citation type="submission" date="2024-09" db="EMBL/GenBank/DDBJ databases">
        <authorList>
            <person name="Sun Q."/>
            <person name="Mori K."/>
        </authorList>
    </citation>
    <scope>NUCLEOTIDE SEQUENCE [LARGE SCALE GENOMIC DNA]</scope>
    <source>
        <strain evidence="3 4">JCM 13852</strain>
    </source>
</reference>
<sequence length="217" mass="21838">MRTRIAGTLAAIAVLAVGCGSADDWSAPHPAPSAVGALAPGFTTSSPTPEATITPSPGSWDGVRPSPGYRVVLLTAGVDRPTRTLAAAVTDWAGQEGVSLKTVTAADPGRYTESIGEAVKLAPDLIITAGKDLVDPLALVTANHLDRQFLVLGAELAEPTANVTAANWPGASFRGEGLGMSTGYDPASFTPSRAAAAVRAGAASVLSGLTGIVIRLV</sequence>
<evidence type="ECO:0000256" key="1">
    <source>
        <dbReference type="SAM" id="MobiDB-lite"/>
    </source>
</evidence>
<feature type="region of interest" description="Disordered" evidence="1">
    <location>
        <begin position="36"/>
        <end position="62"/>
    </location>
</feature>
<dbReference type="PROSITE" id="PS51257">
    <property type="entry name" value="PROKAR_LIPOPROTEIN"/>
    <property type="match status" value="1"/>
</dbReference>
<name>A0ABV5UFY5_9PSEU</name>
<evidence type="ECO:0000313" key="4">
    <source>
        <dbReference type="Proteomes" id="UP001589535"/>
    </source>
</evidence>
<dbReference type="RefSeq" id="WP_378205485.1">
    <property type="nucleotide sequence ID" value="NZ_JBHMBK010000050.1"/>
</dbReference>
<feature type="chain" id="PRO_5047380489" description="BMP family ABC transporter substrate-binding protein" evidence="2">
    <location>
        <begin position="23"/>
        <end position="217"/>
    </location>
</feature>
<protein>
    <recommendedName>
        <fullName evidence="5">BMP family ABC transporter substrate-binding protein</fullName>
    </recommendedName>
</protein>
<feature type="compositionally biased region" description="Polar residues" evidence="1">
    <location>
        <begin position="42"/>
        <end position="57"/>
    </location>
</feature>
<comment type="caution">
    <text evidence="3">The sequence shown here is derived from an EMBL/GenBank/DDBJ whole genome shotgun (WGS) entry which is preliminary data.</text>
</comment>